<evidence type="ECO:0000313" key="11">
    <source>
        <dbReference type="Proteomes" id="UP000192980"/>
    </source>
</evidence>
<feature type="domain" description="TonB-dependent receptor plug" evidence="9">
    <location>
        <begin position="149"/>
        <end position="254"/>
    </location>
</feature>
<organism evidence="10 11">
    <name type="scientific">Sphingobacterium psychroaquaticum</name>
    <dbReference type="NCBI Taxonomy" id="561061"/>
    <lineage>
        <taxon>Bacteria</taxon>
        <taxon>Pseudomonadati</taxon>
        <taxon>Bacteroidota</taxon>
        <taxon>Sphingobacteriia</taxon>
        <taxon>Sphingobacteriales</taxon>
        <taxon>Sphingobacteriaceae</taxon>
        <taxon>Sphingobacterium</taxon>
    </lineage>
</organism>
<dbReference type="AlphaFoldDB" id="A0A1X7I761"/>
<dbReference type="InterPro" id="IPR037066">
    <property type="entry name" value="Plug_dom_sf"/>
</dbReference>
<keyword evidence="5 7" id="KW-0472">Membrane</keyword>
<evidence type="ECO:0000259" key="9">
    <source>
        <dbReference type="Pfam" id="PF07715"/>
    </source>
</evidence>
<feature type="chain" id="PRO_5012552941" evidence="8">
    <location>
        <begin position="38"/>
        <end position="1092"/>
    </location>
</feature>
<evidence type="ECO:0000256" key="6">
    <source>
        <dbReference type="ARBA" id="ARBA00023237"/>
    </source>
</evidence>
<dbReference type="SUPFAM" id="SSF49464">
    <property type="entry name" value="Carboxypeptidase regulatory domain-like"/>
    <property type="match status" value="1"/>
</dbReference>
<dbReference type="Gene3D" id="2.170.130.10">
    <property type="entry name" value="TonB-dependent receptor, plug domain"/>
    <property type="match status" value="1"/>
</dbReference>
<accession>A0A1X7I761</accession>
<keyword evidence="6 7" id="KW-0998">Cell outer membrane</keyword>
<evidence type="ECO:0000256" key="4">
    <source>
        <dbReference type="ARBA" id="ARBA00022692"/>
    </source>
</evidence>
<dbReference type="SUPFAM" id="SSF56935">
    <property type="entry name" value="Porins"/>
    <property type="match status" value="1"/>
</dbReference>
<dbReference type="EMBL" id="FXAU01000001">
    <property type="protein sequence ID" value="SMG09895.1"/>
    <property type="molecule type" value="Genomic_DNA"/>
</dbReference>
<evidence type="ECO:0000256" key="7">
    <source>
        <dbReference type="PROSITE-ProRule" id="PRU01360"/>
    </source>
</evidence>
<keyword evidence="3 7" id="KW-1134">Transmembrane beta strand</keyword>
<dbReference type="Pfam" id="PF13715">
    <property type="entry name" value="CarbopepD_reg_2"/>
    <property type="match status" value="1"/>
</dbReference>
<keyword evidence="8" id="KW-0732">Signal</keyword>
<comment type="similarity">
    <text evidence="7">Belongs to the TonB-dependent receptor family.</text>
</comment>
<evidence type="ECO:0000256" key="2">
    <source>
        <dbReference type="ARBA" id="ARBA00022448"/>
    </source>
</evidence>
<name>A0A1X7I761_9SPHI</name>
<dbReference type="STRING" id="561061.SAMN05660862_0496"/>
<evidence type="ECO:0000256" key="8">
    <source>
        <dbReference type="SAM" id="SignalP"/>
    </source>
</evidence>
<evidence type="ECO:0000256" key="3">
    <source>
        <dbReference type="ARBA" id="ARBA00022452"/>
    </source>
</evidence>
<keyword evidence="4 7" id="KW-0812">Transmembrane</keyword>
<feature type="signal peptide" evidence="8">
    <location>
        <begin position="1"/>
        <end position="37"/>
    </location>
</feature>
<dbReference type="NCBIfam" id="TIGR04057">
    <property type="entry name" value="SusC_RagA_signa"/>
    <property type="match status" value="1"/>
</dbReference>
<dbReference type="Proteomes" id="UP000192980">
    <property type="component" value="Unassembled WGS sequence"/>
</dbReference>
<protein>
    <submittedName>
        <fullName evidence="10">TonB-linked outer membrane protein, SusC/RagA family</fullName>
    </submittedName>
</protein>
<dbReference type="InterPro" id="IPR023997">
    <property type="entry name" value="TonB-dep_OMP_SusC/RagA_CS"/>
</dbReference>
<comment type="subcellular location">
    <subcellularLocation>
        <location evidence="1 7">Cell outer membrane</location>
        <topology evidence="1 7">Multi-pass membrane protein</topology>
    </subcellularLocation>
</comment>
<dbReference type="Pfam" id="PF07715">
    <property type="entry name" value="Plug"/>
    <property type="match status" value="1"/>
</dbReference>
<keyword evidence="11" id="KW-1185">Reference proteome</keyword>
<evidence type="ECO:0000313" key="10">
    <source>
        <dbReference type="EMBL" id="SMG09895.1"/>
    </source>
</evidence>
<evidence type="ECO:0000256" key="1">
    <source>
        <dbReference type="ARBA" id="ARBA00004571"/>
    </source>
</evidence>
<dbReference type="InterPro" id="IPR012910">
    <property type="entry name" value="Plug_dom"/>
</dbReference>
<keyword evidence="2 7" id="KW-0813">Transport</keyword>
<sequence>MKLKKFSSGFFIDRKNPLRQALCISGALLMLSNASMANSYSTHEYALLALNKEKQQKTVRGIVTDAVTQEPLAGVTVKVAGKTIATSTGADGSFELQAASNDVLEISYIGYQIARTTVLQTQGVIRVALQADNSSLEEVVVTGYGTQRKKDLTGAVAVVNTEQLKAQPAATAVEALQGRAAGVQIVNDGAPGSTPQIKIRGYSTINNNEPLYIIDGVPFEGKLSWLNQNDIETMQVLKDASAASIYGARANNGVVIITTKMGKSGKPQINLESYVGIQVPQYNRFPKMMTPQQVYDMNNKMNGTNLALPDYLLVGAKGLEKQDDITPADYDMSKYNYSRDPSTFYQITKANKSGTDWFREVSQTAPTQNYQLSATGGSENASYAMSGGYLNQQGTVIHSEFERFNIRTNTQFKAFDGKLRFGENMQYSYTEGVGMGVNPNAAGGYMGDESVIGWAFRSQTIIPVYDEGGNWAGSRGGYGNSRNPVAVAYRAKDNVNRSSFFFGNAFGEVDILSGLTLRTSFGMRYENYGGRTITYPNPEFSEGSYSNNSLNESSGYNREWTWTNTLNYRKVFDRHSLNVLAGTEAINNRNKNLAGSRNGFFTLSSLDYFYLNAGTSNFGNTGDGDMGSMFSIFGKVDYSFDDRYILSATVRRDGSSNFGPKNKYGVFPGVSGAWRLSAEEFMKPVTWITDLKLRAGYGVTGNQRIPSYNYLNRYASSITHSSYPINGTVESGLWQSDFENVDVKWEQVNAFNIGLDFTLLGGDFDGAIDYYDKKTNDMLFRVPLPAAVAGRATSPYVNVGNMRNHGVEATLGYHYGRRQQKDFTLDVTGMFAKNINKVVALAPSVKQQNYGNFRTIQTTVLKPGEAFGSFYGYQVAGVYKDAADVANSANYSDGKGRPGGLKYVDINGDGVINDADRTVIGNPHPDFVYSLGINAAYKNWDIAMFFYGSQGNDIFDMTRYFTDFGVFNGARSTRLLDAWSPENPNSAMPSLTANPSSFETATSSYYVKDGSFLKMKNLQIGYTFPVQRLFGSNTAINKLRIYAGVTNLFTITKYDGLDPEVTATPSDYPAIGVDLGVYPQSRQYLFGLSLGF</sequence>
<dbReference type="InterPro" id="IPR008969">
    <property type="entry name" value="CarboxyPept-like_regulatory"/>
</dbReference>
<dbReference type="InterPro" id="IPR036942">
    <property type="entry name" value="Beta-barrel_TonB_sf"/>
</dbReference>
<dbReference type="Gene3D" id="2.60.40.1120">
    <property type="entry name" value="Carboxypeptidase-like, regulatory domain"/>
    <property type="match status" value="1"/>
</dbReference>
<evidence type="ECO:0000256" key="5">
    <source>
        <dbReference type="ARBA" id="ARBA00023136"/>
    </source>
</evidence>
<dbReference type="NCBIfam" id="TIGR04056">
    <property type="entry name" value="OMP_RagA_SusC"/>
    <property type="match status" value="1"/>
</dbReference>
<dbReference type="InterPro" id="IPR023996">
    <property type="entry name" value="TonB-dep_OMP_SusC/RagA"/>
</dbReference>
<proteinExistence type="inferred from homology"/>
<reference evidence="10 11" key="1">
    <citation type="submission" date="2017-04" db="EMBL/GenBank/DDBJ databases">
        <authorList>
            <person name="Afonso C.L."/>
            <person name="Miller P.J."/>
            <person name="Scott M.A."/>
            <person name="Spackman E."/>
            <person name="Goraichik I."/>
            <person name="Dimitrov K.M."/>
            <person name="Suarez D.L."/>
            <person name="Swayne D.E."/>
        </authorList>
    </citation>
    <scope>NUCLEOTIDE SEQUENCE [LARGE SCALE GENOMIC DNA]</scope>
    <source>
        <strain evidence="10 11">DSM 22418</strain>
    </source>
</reference>
<dbReference type="PROSITE" id="PS52016">
    <property type="entry name" value="TONB_DEPENDENT_REC_3"/>
    <property type="match status" value="1"/>
</dbReference>
<dbReference type="GO" id="GO:0009279">
    <property type="term" value="C:cell outer membrane"/>
    <property type="evidence" value="ECO:0007669"/>
    <property type="project" value="UniProtKB-SubCell"/>
</dbReference>
<dbReference type="Gene3D" id="2.40.170.20">
    <property type="entry name" value="TonB-dependent receptor, beta-barrel domain"/>
    <property type="match status" value="1"/>
</dbReference>
<dbReference type="InterPro" id="IPR039426">
    <property type="entry name" value="TonB-dep_rcpt-like"/>
</dbReference>
<gene>
    <name evidence="10" type="ORF">SAMN05660862_0496</name>
</gene>